<evidence type="ECO:0000313" key="16">
    <source>
        <dbReference type="Proteomes" id="UP001178148"/>
    </source>
</evidence>
<dbReference type="PIRSF" id="PIRSF006431">
    <property type="entry name" value="Pept_S33"/>
    <property type="match status" value="1"/>
</dbReference>
<evidence type="ECO:0000256" key="9">
    <source>
        <dbReference type="ARBA" id="ARBA00022801"/>
    </source>
</evidence>
<feature type="active site" description="Nucleophile" evidence="12">
    <location>
        <position position="110"/>
    </location>
</feature>
<comment type="catalytic activity">
    <reaction evidence="1 11 13">
        <text>Release of N-terminal proline from a peptide.</text>
        <dbReference type="EC" id="3.4.11.5"/>
    </reaction>
</comment>
<dbReference type="Proteomes" id="UP001178148">
    <property type="component" value="Unassembled WGS sequence"/>
</dbReference>
<evidence type="ECO:0000256" key="11">
    <source>
        <dbReference type="PIRNR" id="PIRNR006431"/>
    </source>
</evidence>
<dbReference type="GO" id="GO:0004177">
    <property type="term" value="F:aminopeptidase activity"/>
    <property type="evidence" value="ECO:0007669"/>
    <property type="project" value="UniProtKB-UniRule"/>
</dbReference>
<dbReference type="PANTHER" id="PTHR43722">
    <property type="entry name" value="PROLINE IMINOPEPTIDASE"/>
    <property type="match status" value="1"/>
</dbReference>
<evidence type="ECO:0000256" key="6">
    <source>
        <dbReference type="ARBA" id="ARBA00022438"/>
    </source>
</evidence>
<evidence type="ECO:0000256" key="4">
    <source>
        <dbReference type="ARBA" id="ARBA00012568"/>
    </source>
</evidence>
<gene>
    <name evidence="15" type="primary">pip</name>
    <name evidence="15" type="ORF">QS748_07850</name>
</gene>
<evidence type="ECO:0000256" key="12">
    <source>
        <dbReference type="PIRSR" id="PIRSR006431-1"/>
    </source>
</evidence>
<keyword evidence="9 11" id="KW-0378">Hydrolase</keyword>
<keyword evidence="7 11" id="KW-0963">Cytoplasm</keyword>
<keyword evidence="8 11" id="KW-0645">Protease</keyword>
<evidence type="ECO:0000256" key="1">
    <source>
        <dbReference type="ARBA" id="ARBA00001585"/>
    </source>
</evidence>
<dbReference type="PRINTS" id="PR00793">
    <property type="entry name" value="PROAMNOPTASE"/>
</dbReference>
<protein>
    <recommendedName>
        <fullName evidence="5 11">Proline iminopeptidase</fullName>
        <shortName evidence="11">PIP</shortName>
        <ecNumber evidence="4 11">3.4.11.5</ecNumber>
    </recommendedName>
    <alternativeName>
        <fullName evidence="10 11">Prolyl aminopeptidase</fullName>
    </alternativeName>
</protein>
<evidence type="ECO:0000256" key="13">
    <source>
        <dbReference type="RuleBase" id="RU003421"/>
    </source>
</evidence>
<dbReference type="PANTHER" id="PTHR43722:SF1">
    <property type="entry name" value="PROLINE IMINOPEPTIDASE"/>
    <property type="match status" value="1"/>
</dbReference>
<dbReference type="InterPro" id="IPR029058">
    <property type="entry name" value="AB_hydrolase_fold"/>
</dbReference>
<dbReference type="InterPro" id="IPR005944">
    <property type="entry name" value="Pro_iminopeptidase"/>
</dbReference>
<evidence type="ECO:0000256" key="2">
    <source>
        <dbReference type="ARBA" id="ARBA00004496"/>
    </source>
</evidence>
<dbReference type="GO" id="GO:0005737">
    <property type="term" value="C:cytoplasm"/>
    <property type="evidence" value="ECO:0007669"/>
    <property type="project" value="UniProtKB-SubCell"/>
</dbReference>
<dbReference type="GO" id="GO:0006508">
    <property type="term" value="P:proteolysis"/>
    <property type="evidence" value="ECO:0007669"/>
    <property type="project" value="UniProtKB-KW"/>
</dbReference>
<organism evidence="15 16">
    <name type="scientific">Candidatus Endonucleibacter bathymodioli</name>
    <dbReference type="NCBI Taxonomy" id="539814"/>
    <lineage>
        <taxon>Bacteria</taxon>
        <taxon>Pseudomonadati</taxon>
        <taxon>Pseudomonadota</taxon>
        <taxon>Gammaproteobacteria</taxon>
        <taxon>Oceanospirillales</taxon>
        <taxon>Endozoicomonadaceae</taxon>
        <taxon>Candidatus Endonucleibacter</taxon>
    </lineage>
</organism>
<comment type="caution">
    <text evidence="15">The sequence shown here is derived from an EMBL/GenBank/DDBJ whole genome shotgun (WGS) entry which is preliminary data.</text>
</comment>
<sequence length="321" mass="36660">MHTLYPAIKPYQTHRLKVGSIHEIYIEECGSPDGIPILFVHGGPGLGCSEKDRCFFDPERYRIILFDQRGCGRSKPYAVLEDNTIADHVTDMESIRVLLKINRWMLFGGSWGSTLALLYGQTHPAAVISMILRGVFLSREQDFNWLYKDGANRVFPDKWQEFIEFIPENEREYLIEAYHQRLFGNDEIARMNAAKHWATWKGGITTLRPSQEVMDHFCDAHHAVAIARIGCHYFKNKVWLGKKPLLSSMNIIAQIPSIIIHGRYDMISPLDNATILASHWPEADLQIIRDAGHASIEPSITDALILATDKFAREFNFFEGS</sequence>
<name>A0AA90NYJ7_9GAMM</name>
<dbReference type="NCBIfam" id="TIGR01249">
    <property type="entry name" value="pro_imino_pep_1"/>
    <property type="match status" value="1"/>
</dbReference>
<feature type="active site" description="Proton donor" evidence="12">
    <location>
        <position position="293"/>
    </location>
</feature>
<dbReference type="Gene3D" id="3.40.50.1820">
    <property type="entry name" value="alpha/beta hydrolase"/>
    <property type="match status" value="1"/>
</dbReference>
<accession>A0AA90NYJ7</accession>
<comment type="subcellular location">
    <subcellularLocation>
        <location evidence="2 11">Cytoplasm</location>
    </subcellularLocation>
</comment>
<dbReference type="Pfam" id="PF00561">
    <property type="entry name" value="Abhydrolase_1"/>
    <property type="match status" value="1"/>
</dbReference>
<feature type="active site" evidence="12">
    <location>
        <position position="265"/>
    </location>
</feature>
<dbReference type="EC" id="3.4.11.5" evidence="4 11"/>
<feature type="domain" description="AB hydrolase-1" evidence="14">
    <location>
        <begin position="36"/>
        <end position="296"/>
    </location>
</feature>
<evidence type="ECO:0000256" key="3">
    <source>
        <dbReference type="ARBA" id="ARBA00010088"/>
    </source>
</evidence>
<evidence type="ECO:0000256" key="10">
    <source>
        <dbReference type="ARBA" id="ARBA00029605"/>
    </source>
</evidence>
<evidence type="ECO:0000256" key="7">
    <source>
        <dbReference type="ARBA" id="ARBA00022490"/>
    </source>
</evidence>
<proteinExistence type="inferred from homology"/>
<evidence type="ECO:0000313" key="15">
    <source>
        <dbReference type="EMBL" id="MDP0589101.1"/>
    </source>
</evidence>
<comment type="similarity">
    <text evidence="3 11 13">Belongs to the peptidase S33 family.</text>
</comment>
<keyword evidence="6 11" id="KW-0031">Aminopeptidase</keyword>
<dbReference type="AlphaFoldDB" id="A0AA90NYJ7"/>
<keyword evidence="16" id="KW-1185">Reference proteome</keyword>
<dbReference type="EMBL" id="JASXSV010000010">
    <property type="protein sequence ID" value="MDP0589101.1"/>
    <property type="molecule type" value="Genomic_DNA"/>
</dbReference>
<evidence type="ECO:0000256" key="5">
    <source>
        <dbReference type="ARBA" id="ARBA00021843"/>
    </source>
</evidence>
<dbReference type="InterPro" id="IPR002410">
    <property type="entry name" value="Peptidase_S33"/>
</dbReference>
<evidence type="ECO:0000256" key="8">
    <source>
        <dbReference type="ARBA" id="ARBA00022670"/>
    </source>
</evidence>
<dbReference type="InterPro" id="IPR000073">
    <property type="entry name" value="AB_hydrolase_1"/>
</dbReference>
<reference evidence="15 16" key="1">
    <citation type="journal article" date="2023" name="bioRxiv">
        <title>An intranuclear bacterial parasite of deep-sea mussels expresses apoptosis inhibitors acquired from its host.</title>
        <authorList>
            <person name="Gonzalez Porras M.A."/>
            <person name="Assie A."/>
            <person name="Tietjen M."/>
            <person name="Violette M."/>
            <person name="Kleiner M."/>
            <person name="Gruber-Vodicka H."/>
            <person name="Dubilier N."/>
            <person name="Leisch N."/>
        </authorList>
    </citation>
    <scope>NUCLEOTIDE SEQUENCE [LARGE SCALE GENOMIC DNA]</scope>
    <source>
        <strain evidence="15">IAP13</strain>
    </source>
</reference>
<dbReference type="SUPFAM" id="SSF53474">
    <property type="entry name" value="alpha/beta-Hydrolases"/>
    <property type="match status" value="1"/>
</dbReference>
<evidence type="ECO:0000259" key="14">
    <source>
        <dbReference type="Pfam" id="PF00561"/>
    </source>
</evidence>